<dbReference type="InterPro" id="IPR010895">
    <property type="entry name" value="CHRD"/>
</dbReference>
<comment type="caution">
    <text evidence="2">The sequence shown here is derived from an EMBL/GenBank/DDBJ whole genome shotgun (WGS) entry which is preliminary data.</text>
</comment>
<accession>M0DH80</accession>
<reference evidence="2 3" key="1">
    <citation type="journal article" date="2014" name="PLoS Genet.">
        <title>Phylogenetically driven sequencing of extremely halophilic archaea reveals strategies for static and dynamic osmo-response.</title>
        <authorList>
            <person name="Becker E.A."/>
            <person name="Seitzer P.M."/>
            <person name="Tritt A."/>
            <person name="Larsen D."/>
            <person name="Krusor M."/>
            <person name="Yao A.I."/>
            <person name="Wu D."/>
            <person name="Madern D."/>
            <person name="Eisen J.A."/>
            <person name="Darling A.E."/>
            <person name="Facciotti M.T."/>
        </authorList>
    </citation>
    <scope>NUCLEOTIDE SEQUENCE [LARGE SCALE GENOMIC DNA]</scope>
    <source>
        <strain evidence="2 3">JCM 14848</strain>
    </source>
</reference>
<name>M0DH80_HALPD</name>
<gene>
    <name evidence="2" type="ORF">C474_03855</name>
</gene>
<evidence type="ECO:0000313" key="2">
    <source>
        <dbReference type="EMBL" id="ELZ34062.1"/>
    </source>
</evidence>
<dbReference type="Proteomes" id="UP000011513">
    <property type="component" value="Unassembled WGS sequence"/>
</dbReference>
<dbReference type="AlphaFoldDB" id="M0DH80"/>
<dbReference type="PROSITE" id="PS50933">
    <property type="entry name" value="CHRD"/>
    <property type="match status" value="1"/>
</dbReference>
<dbReference type="eggNOG" id="arCOG11838">
    <property type="taxonomic scope" value="Archaea"/>
</dbReference>
<organism evidence="2 3">
    <name type="scientific">Halogeometricum pallidum JCM 14848</name>
    <dbReference type="NCBI Taxonomy" id="1227487"/>
    <lineage>
        <taxon>Archaea</taxon>
        <taxon>Methanobacteriati</taxon>
        <taxon>Methanobacteriota</taxon>
        <taxon>Stenosarchaea group</taxon>
        <taxon>Halobacteria</taxon>
        <taxon>Halobacteriales</taxon>
        <taxon>Haloferacaceae</taxon>
        <taxon>Halogeometricum</taxon>
    </lineage>
</organism>
<proteinExistence type="predicted"/>
<sequence length="158" mass="16420">MTRRRFGTAVGLGGLTLSGTGVATARSHNRNFRAHLSGENEVHPVETNAQGQANFQLDKAGGELDYKLMVANIDDVVAAHIHCAPVGQNGPVGVTLFSGGPTSDNGILAEGTITAPDDRNGCGWETLADVVEAVRSGNAYVNVHTSAHPAGEIRGQVH</sequence>
<dbReference type="Pfam" id="PF07452">
    <property type="entry name" value="CHRD"/>
    <property type="match status" value="1"/>
</dbReference>
<evidence type="ECO:0000259" key="1">
    <source>
        <dbReference type="PROSITE" id="PS50933"/>
    </source>
</evidence>
<evidence type="ECO:0000313" key="3">
    <source>
        <dbReference type="Proteomes" id="UP000011513"/>
    </source>
</evidence>
<dbReference type="InParanoid" id="M0DH80"/>
<dbReference type="SMART" id="SM00754">
    <property type="entry name" value="CHRD"/>
    <property type="match status" value="1"/>
</dbReference>
<keyword evidence="3" id="KW-1185">Reference proteome</keyword>
<feature type="domain" description="CHRD" evidence="1">
    <location>
        <begin position="28"/>
        <end position="158"/>
    </location>
</feature>
<protein>
    <submittedName>
        <fullName evidence="2">CHRD domain-containing protein</fullName>
    </submittedName>
</protein>
<dbReference type="EMBL" id="AOIV01000006">
    <property type="protein sequence ID" value="ELZ34062.1"/>
    <property type="molecule type" value="Genomic_DNA"/>
</dbReference>